<dbReference type="EMBL" id="AVOT02050195">
    <property type="protein sequence ID" value="MBW0545310.1"/>
    <property type="molecule type" value="Genomic_DNA"/>
</dbReference>
<name>A0A9Q3FRC6_9BASI</name>
<comment type="caution">
    <text evidence="2">The sequence shown here is derived from an EMBL/GenBank/DDBJ whole genome shotgun (WGS) entry which is preliminary data.</text>
</comment>
<feature type="region of interest" description="Disordered" evidence="1">
    <location>
        <begin position="49"/>
        <end position="105"/>
    </location>
</feature>
<sequence>MEHGQQEVKPSITLGRTWSKLPEDMSQRFILKRPYANHQWMQSHQAVQTCGGEGNRDKGESSHYPGYGRTAEPDRAYPYSSRLTRSRTTQPSSGFTSFRHQPIPGQESPLFIIPGSFQEKTRIQGQKQDIFQPKEERVRPNDPEAVGLGERSTQEPEIVVNTSRISSPNNTNITLTKNEHSVIIPESNLNSDALWLQMSQFSEQTQKRFSELQEIHNWMKILTDFMDKIVKTLQEGHSQLKKASEETNKRLNKFFEEQNHCKRDRHCLDQD</sequence>
<dbReference type="OrthoDB" id="2157866at2759"/>
<proteinExistence type="predicted"/>
<dbReference type="Proteomes" id="UP000765509">
    <property type="component" value="Unassembled WGS sequence"/>
</dbReference>
<dbReference type="AlphaFoldDB" id="A0A9Q3FRC6"/>
<protein>
    <submittedName>
        <fullName evidence="2">Uncharacterized protein</fullName>
    </submittedName>
</protein>
<evidence type="ECO:0000313" key="2">
    <source>
        <dbReference type="EMBL" id="MBW0545310.1"/>
    </source>
</evidence>
<feature type="compositionally biased region" description="Polar residues" evidence="1">
    <location>
        <begin position="81"/>
        <end position="99"/>
    </location>
</feature>
<reference evidence="2" key="1">
    <citation type="submission" date="2021-03" db="EMBL/GenBank/DDBJ databases">
        <title>Draft genome sequence of rust myrtle Austropuccinia psidii MF-1, a brazilian biotype.</title>
        <authorList>
            <person name="Quecine M.C."/>
            <person name="Pachon D.M.R."/>
            <person name="Bonatelli M.L."/>
            <person name="Correr F.H."/>
            <person name="Franceschini L.M."/>
            <person name="Leite T.F."/>
            <person name="Margarido G.R.A."/>
            <person name="Almeida C.A."/>
            <person name="Ferrarezi J.A."/>
            <person name="Labate C.A."/>
        </authorList>
    </citation>
    <scope>NUCLEOTIDE SEQUENCE</scope>
    <source>
        <strain evidence="2">MF-1</strain>
    </source>
</reference>
<keyword evidence="3" id="KW-1185">Reference proteome</keyword>
<organism evidence="2 3">
    <name type="scientific">Austropuccinia psidii MF-1</name>
    <dbReference type="NCBI Taxonomy" id="1389203"/>
    <lineage>
        <taxon>Eukaryota</taxon>
        <taxon>Fungi</taxon>
        <taxon>Dikarya</taxon>
        <taxon>Basidiomycota</taxon>
        <taxon>Pucciniomycotina</taxon>
        <taxon>Pucciniomycetes</taxon>
        <taxon>Pucciniales</taxon>
        <taxon>Sphaerophragmiaceae</taxon>
        <taxon>Austropuccinia</taxon>
    </lineage>
</organism>
<evidence type="ECO:0000256" key="1">
    <source>
        <dbReference type="SAM" id="MobiDB-lite"/>
    </source>
</evidence>
<evidence type="ECO:0000313" key="3">
    <source>
        <dbReference type="Proteomes" id="UP000765509"/>
    </source>
</evidence>
<accession>A0A9Q3FRC6</accession>
<gene>
    <name evidence="2" type="ORF">O181_085025</name>
</gene>
<feature type="region of interest" description="Disordered" evidence="1">
    <location>
        <begin position="135"/>
        <end position="155"/>
    </location>
</feature>